<dbReference type="Proteomes" id="UP001189429">
    <property type="component" value="Unassembled WGS sequence"/>
</dbReference>
<comment type="caution">
    <text evidence="2">The sequence shown here is derived from an EMBL/GenBank/DDBJ whole genome shotgun (WGS) entry which is preliminary data.</text>
</comment>
<dbReference type="InterPro" id="IPR036034">
    <property type="entry name" value="PDZ_sf"/>
</dbReference>
<proteinExistence type="predicted"/>
<organism evidence="2 3">
    <name type="scientific">Prorocentrum cordatum</name>
    <dbReference type="NCBI Taxonomy" id="2364126"/>
    <lineage>
        <taxon>Eukaryota</taxon>
        <taxon>Sar</taxon>
        <taxon>Alveolata</taxon>
        <taxon>Dinophyceae</taxon>
        <taxon>Prorocentrales</taxon>
        <taxon>Prorocentraceae</taxon>
        <taxon>Prorocentrum</taxon>
    </lineage>
</organism>
<reference evidence="2" key="1">
    <citation type="submission" date="2023-10" db="EMBL/GenBank/DDBJ databases">
        <authorList>
            <person name="Chen Y."/>
            <person name="Shah S."/>
            <person name="Dougan E. K."/>
            <person name="Thang M."/>
            <person name="Chan C."/>
        </authorList>
    </citation>
    <scope>NUCLEOTIDE SEQUENCE [LARGE SCALE GENOMIC DNA]</scope>
</reference>
<evidence type="ECO:0000256" key="1">
    <source>
        <dbReference type="SAM" id="MobiDB-lite"/>
    </source>
</evidence>
<keyword evidence="3" id="KW-1185">Reference proteome</keyword>
<evidence type="ECO:0000313" key="3">
    <source>
        <dbReference type="Proteomes" id="UP001189429"/>
    </source>
</evidence>
<evidence type="ECO:0008006" key="4">
    <source>
        <dbReference type="Google" id="ProtNLM"/>
    </source>
</evidence>
<accession>A0ABN9V2U1</accession>
<gene>
    <name evidence="2" type="ORF">PCOR1329_LOCUS53975</name>
</gene>
<name>A0ABN9V2U1_9DINO</name>
<protein>
    <recommendedName>
        <fullName evidence="4">PDZ domain-containing protein</fullName>
    </recommendedName>
</protein>
<feature type="compositionally biased region" description="Pro residues" evidence="1">
    <location>
        <begin position="601"/>
        <end position="614"/>
    </location>
</feature>
<evidence type="ECO:0000313" key="2">
    <source>
        <dbReference type="EMBL" id="CAK0866922.1"/>
    </source>
</evidence>
<feature type="compositionally biased region" description="Low complexity" evidence="1">
    <location>
        <begin position="615"/>
        <end position="640"/>
    </location>
</feature>
<dbReference type="SUPFAM" id="SSF50156">
    <property type="entry name" value="PDZ domain-like"/>
    <property type="match status" value="1"/>
</dbReference>
<sequence length="772" mass="85435">MCGARTGRFSAMRFQCVEEPRKRKSACRRKAEAAIKNKRFVNDLKDELSILDRLGWSEKRWKEESKIEKGRAILRELRRELEGIFSELGLGFHENTPWLRRVEVGILLARRRGDHGDQELLSRLRAVDCGPTGAVDDFRSDWHTLFEIQRHCCALPPFRATKYLEPSNVRHALRCAEVSNRALFERGLYIGGARRLSAVRLPRAGGKRDELHKKMLEELRGECVAGDLGVDEAYGVHIQLIIRAGCSEFLWEPGPEVKLQHEDRVYYDHAHVCNQDRRGRRHGSHDIEPMRRRLAEFERILTDGAKDRVYEEDFEFVEMTARAENGTAEGVPVFLEHSVTGDVEHAQRLFEQQRRERGWTQRPKALNLEHLFKTRLAGYRRQGTREIVWGPGPDLYWERGDRPLRLFRVAQEPVRVRFHRHEEPYGFHLQDLSGGGGGAEVIEVVEGSPADARGIVVGRTVKRLCTADSREDVRHWSRAQIEAALAQMPDCFVVEFGKGDTEERRHAPLGDAEMAILMDERFMRGFLHELGHVCEDAPAAGAPGGVGQFFDPEGWNAAFPGLVAAPRGPSEAAVHAPAAEAKQPGPAPAEASPQLMFQHILPPPGAPGAPPPSSWPLQPHSPAAGSAPAPWTPARAAPARSGSPMRVALTPDPGGGRSGVLWASPDGARPSEVGWPQGRHSTACQEAAGAAKVKPSPSPRRDAAPPPRLSPAGLDHQQDPPLKVQIGRHSQPQGAVGQQSPQQHPQQHRAGPRAWTSFPGWAPGAGSADGAV</sequence>
<feature type="compositionally biased region" description="Polar residues" evidence="1">
    <location>
        <begin position="728"/>
        <end position="737"/>
    </location>
</feature>
<dbReference type="EMBL" id="CAUYUJ010016588">
    <property type="protein sequence ID" value="CAK0866922.1"/>
    <property type="molecule type" value="Genomic_DNA"/>
</dbReference>
<feature type="region of interest" description="Disordered" evidence="1">
    <location>
        <begin position="598"/>
        <end position="772"/>
    </location>
</feature>